<dbReference type="OrthoDB" id="6431331at2759"/>
<evidence type="ECO:0000259" key="1">
    <source>
        <dbReference type="Pfam" id="PF00561"/>
    </source>
</evidence>
<comment type="caution">
    <text evidence="2">The sequence shown here is derived from an EMBL/GenBank/DDBJ whole genome shotgun (WGS) entry which is preliminary data.</text>
</comment>
<reference evidence="2" key="1">
    <citation type="submission" date="2021-08" db="EMBL/GenBank/DDBJ databases">
        <title>WGS assembly of Ceratopteris richardii.</title>
        <authorList>
            <person name="Marchant D.B."/>
            <person name="Chen G."/>
            <person name="Jenkins J."/>
            <person name="Shu S."/>
            <person name="Leebens-Mack J."/>
            <person name="Grimwood J."/>
            <person name="Schmutz J."/>
            <person name="Soltis P."/>
            <person name="Soltis D."/>
            <person name="Chen Z.-H."/>
        </authorList>
    </citation>
    <scope>NUCLEOTIDE SEQUENCE</scope>
    <source>
        <strain evidence="2">Whitten #5841</strain>
        <tissue evidence="2">Leaf</tissue>
    </source>
</reference>
<dbReference type="InterPro" id="IPR052370">
    <property type="entry name" value="Meta-cleavage_hydrolase"/>
</dbReference>
<dbReference type="SUPFAM" id="SSF53474">
    <property type="entry name" value="alpha/beta-Hydrolases"/>
    <property type="match status" value="1"/>
</dbReference>
<dbReference type="PANTHER" id="PTHR43139">
    <property type="entry name" value="SI:DKEY-122A22.2"/>
    <property type="match status" value="1"/>
</dbReference>
<dbReference type="Proteomes" id="UP000825935">
    <property type="component" value="Chromosome 13"/>
</dbReference>
<gene>
    <name evidence="2" type="ORF">KP509_13G021400</name>
</gene>
<dbReference type="AlphaFoldDB" id="A0A8T2TG61"/>
<dbReference type="OMA" id="TWQWRLQ"/>
<organism evidence="2 3">
    <name type="scientific">Ceratopteris richardii</name>
    <name type="common">Triangle waterfern</name>
    <dbReference type="NCBI Taxonomy" id="49495"/>
    <lineage>
        <taxon>Eukaryota</taxon>
        <taxon>Viridiplantae</taxon>
        <taxon>Streptophyta</taxon>
        <taxon>Embryophyta</taxon>
        <taxon>Tracheophyta</taxon>
        <taxon>Polypodiopsida</taxon>
        <taxon>Polypodiidae</taxon>
        <taxon>Polypodiales</taxon>
        <taxon>Pteridineae</taxon>
        <taxon>Pteridaceae</taxon>
        <taxon>Parkerioideae</taxon>
        <taxon>Ceratopteris</taxon>
    </lineage>
</organism>
<evidence type="ECO:0000313" key="2">
    <source>
        <dbReference type="EMBL" id="KAH7420766.1"/>
    </source>
</evidence>
<dbReference type="InterPro" id="IPR000073">
    <property type="entry name" value="AB_hydrolase_1"/>
</dbReference>
<dbReference type="Pfam" id="PF00561">
    <property type="entry name" value="Abhydrolase_1"/>
    <property type="match status" value="1"/>
</dbReference>
<accession>A0A8T2TG61</accession>
<dbReference type="Gene3D" id="3.40.50.1820">
    <property type="entry name" value="alpha/beta hydrolase"/>
    <property type="match status" value="1"/>
</dbReference>
<keyword evidence="3" id="KW-1185">Reference proteome</keyword>
<proteinExistence type="predicted"/>
<sequence>MSTPAVSLGRVVLSASEVWERTVLLYHGLRKRTIHLPDSQSHIVCWAPKDVASACSRKPPLLLLHGFRSSAARWAPHVSSLSPHFSLFIPDLLFFGESTTSSLERSEIFQARCIHAALLSLGVKRSFVMGHSYGGFVAYRLAHLYPESVSKLIIVSSGIRMDCHNNDSAMHKTGAKSVHDLLAPTSVHSAKQLSNIVFNTVPKIPDFILEAALSLNNSNRDRHVELIDALEIGKYECPTDIPKASQKTLILWGEKDQIFDVKLAYDLQHFLGGTAELKVFEGQGHVPQLAQGFYEEVISFLSIAGDGDFYK</sequence>
<dbReference type="EMBL" id="CM035418">
    <property type="protein sequence ID" value="KAH7420766.1"/>
    <property type="molecule type" value="Genomic_DNA"/>
</dbReference>
<dbReference type="PANTHER" id="PTHR43139:SF52">
    <property type="entry name" value="SI:DKEY-122A22.2"/>
    <property type="match status" value="1"/>
</dbReference>
<feature type="domain" description="AB hydrolase-1" evidence="1">
    <location>
        <begin position="59"/>
        <end position="170"/>
    </location>
</feature>
<dbReference type="InterPro" id="IPR029058">
    <property type="entry name" value="AB_hydrolase_fold"/>
</dbReference>
<evidence type="ECO:0000313" key="3">
    <source>
        <dbReference type="Proteomes" id="UP000825935"/>
    </source>
</evidence>
<protein>
    <recommendedName>
        <fullName evidence="1">AB hydrolase-1 domain-containing protein</fullName>
    </recommendedName>
</protein>
<name>A0A8T2TG61_CERRI</name>
<dbReference type="PRINTS" id="PR00111">
    <property type="entry name" value="ABHYDROLASE"/>
</dbReference>